<protein>
    <submittedName>
        <fullName evidence="1">Uncharacterized protein</fullName>
    </submittedName>
</protein>
<accession>A0A2P2LS92</accession>
<proteinExistence type="predicted"/>
<organism evidence="1">
    <name type="scientific">Rhizophora mucronata</name>
    <name type="common">Asiatic mangrove</name>
    <dbReference type="NCBI Taxonomy" id="61149"/>
    <lineage>
        <taxon>Eukaryota</taxon>
        <taxon>Viridiplantae</taxon>
        <taxon>Streptophyta</taxon>
        <taxon>Embryophyta</taxon>
        <taxon>Tracheophyta</taxon>
        <taxon>Spermatophyta</taxon>
        <taxon>Magnoliopsida</taxon>
        <taxon>eudicotyledons</taxon>
        <taxon>Gunneridae</taxon>
        <taxon>Pentapetalae</taxon>
        <taxon>rosids</taxon>
        <taxon>fabids</taxon>
        <taxon>Malpighiales</taxon>
        <taxon>Rhizophoraceae</taxon>
        <taxon>Rhizophora</taxon>
    </lineage>
</organism>
<dbReference type="AlphaFoldDB" id="A0A2P2LS92"/>
<evidence type="ECO:0000313" key="1">
    <source>
        <dbReference type="EMBL" id="MBX20849.1"/>
    </source>
</evidence>
<dbReference type="EMBL" id="GGEC01040365">
    <property type="protein sequence ID" value="MBX20849.1"/>
    <property type="molecule type" value="Transcribed_RNA"/>
</dbReference>
<sequence>MAASSQHLPPFSILFTLKSQMGLFNFPKNKGSI</sequence>
<reference evidence="1" key="1">
    <citation type="submission" date="2018-02" db="EMBL/GenBank/DDBJ databases">
        <title>Rhizophora mucronata_Transcriptome.</title>
        <authorList>
            <person name="Meera S.P."/>
            <person name="Sreeshan A."/>
            <person name="Augustine A."/>
        </authorList>
    </citation>
    <scope>NUCLEOTIDE SEQUENCE</scope>
    <source>
        <tissue evidence="1">Leaf</tissue>
    </source>
</reference>
<name>A0A2P2LS92_RHIMU</name>